<dbReference type="AlphaFoldDB" id="A0A9P8N2Q3"/>
<dbReference type="OrthoDB" id="544277at2759"/>
<keyword evidence="3" id="KW-1185">Reference proteome</keyword>
<dbReference type="GeneID" id="68352915"/>
<reference evidence="2" key="1">
    <citation type="submission" date="2021-09" db="EMBL/GenBank/DDBJ databases">
        <title>A high-quality genome of the endoparasitic fungus Hirsutella rhossiliensis with a comparison of Hirsutella genomes reveals transposable elements contributing to genome size variation.</title>
        <authorList>
            <person name="Lin R."/>
            <person name="Jiao Y."/>
            <person name="Sun X."/>
            <person name="Ling J."/>
            <person name="Xie B."/>
            <person name="Cheng X."/>
        </authorList>
    </citation>
    <scope>NUCLEOTIDE SEQUENCE</scope>
    <source>
        <strain evidence="2">HR02</strain>
    </source>
</reference>
<dbReference type="InterPro" id="IPR000182">
    <property type="entry name" value="GNAT_dom"/>
</dbReference>
<evidence type="ECO:0000259" key="1">
    <source>
        <dbReference type="PROSITE" id="PS51186"/>
    </source>
</evidence>
<protein>
    <submittedName>
        <fullName evidence="2">Acetyltransferase (GNAT) domain-containing protein</fullName>
    </submittedName>
</protein>
<dbReference type="InterPro" id="IPR052523">
    <property type="entry name" value="Trichothecene_AcTrans"/>
</dbReference>
<dbReference type="PANTHER" id="PTHR42791">
    <property type="entry name" value="GNAT FAMILY ACETYLTRANSFERASE"/>
    <property type="match status" value="1"/>
</dbReference>
<evidence type="ECO:0000313" key="2">
    <source>
        <dbReference type="EMBL" id="KAH0965770.1"/>
    </source>
</evidence>
<evidence type="ECO:0000313" key="3">
    <source>
        <dbReference type="Proteomes" id="UP000824596"/>
    </source>
</evidence>
<dbReference type="InterPro" id="IPR016181">
    <property type="entry name" value="Acyl_CoA_acyltransferase"/>
</dbReference>
<accession>A0A9P8N2Q3</accession>
<name>A0A9P8N2Q3_9HYPO</name>
<dbReference type="Proteomes" id="UP000824596">
    <property type="component" value="Unassembled WGS sequence"/>
</dbReference>
<dbReference type="EMBL" id="JAIZPD010000003">
    <property type="protein sequence ID" value="KAH0965770.1"/>
    <property type="molecule type" value="Genomic_DNA"/>
</dbReference>
<dbReference type="PROSITE" id="PS51186">
    <property type="entry name" value="GNAT"/>
    <property type="match status" value="1"/>
</dbReference>
<dbReference type="GO" id="GO:0016747">
    <property type="term" value="F:acyltransferase activity, transferring groups other than amino-acyl groups"/>
    <property type="evidence" value="ECO:0007669"/>
    <property type="project" value="InterPro"/>
</dbReference>
<dbReference type="CDD" id="cd04301">
    <property type="entry name" value="NAT_SF"/>
    <property type="match status" value="1"/>
</dbReference>
<gene>
    <name evidence="2" type="ORF">HRG_03786</name>
</gene>
<dbReference type="Pfam" id="PF13508">
    <property type="entry name" value="Acetyltransf_7"/>
    <property type="match status" value="1"/>
</dbReference>
<proteinExistence type="predicted"/>
<dbReference type="SUPFAM" id="SSF55729">
    <property type="entry name" value="Acyl-CoA N-acyltransferases (Nat)"/>
    <property type="match status" value="1"/>
</dbReference>
<dbReference type="RefSeq" id="XP_044723283.1">
    <property type="nucleotide sequence ID" value="XM_044862257.1"/>
</dbReference>
<dbReference type="Gene3D" id="3.40.630.30">
    <property type="match status" value="1"/>
</dbReference>
<dbReference type="PANTHER" id="PTHR42791:SF1">
    <property type="entry name" value="N-ACETYLTRANSFERASE DOMAIN-CONTAINING PROTEIN"/>
    <property type="match status" value="1"/>
</dbReference>
<comment type="caution">
    <text evidence="2">The sequence shown here is derived from an EMBL/GenBank/DDBJ whole genome shotgun (WGS) entry which is preliminary data.</text>
</comment>
<organism evidence="2 3">
    <name type="scientific">Hirsutella rhossiliensis</name>
    <dbReference type="NCBI Taxonomy" id="111463"/>
    <lineage>
        <taxon>Eukaryota</taxon>
        <taxon>Fungi</taxon>
        <taxon>Dikarya</taxon>
        <taxon>Ascomycota</taxon>
        <taxon>Pezizomycotina</taxon>
        <taxon>Sordariomycetes</taxon>
        <taxon>Hypocreomycetidae</taxon>
        <taxon>Hypocreales</taxon>
        <taxon>Ophiocordycipitaceae</taxon>
        <taxon>Hirsutella</taxon>
    </lineage>
</organism>
<feature type="domain" description="N-acetyltransferase" evidence="1">
    <location>
        <begin position="92"/>
        <end position="227"/>
    </location>
</feature>
<sequence>MMEADDRRSLVPAAWSASVREVGMDERREASFSLAYAFAEDPLSVYLARAGDSSSSSTEQTWKLHLRIMTCTFAAYRLAGLVTTIGPDHDAVALWTPPGKFMDGWWPTLRSGTWRLLYQLPAEARKRFFDELAPALHKTRQETMGARNNDTYYLGYIGTKPSARGKGYASALIRAMADKADAENRPMYLESSASENNGFYAGFGFELKTRIELKRGPAPVILYCMVREPQPGPLQAVVTESSNEGVKA</sequence>